<reference evidence="2 3" key="1">
    <citation type="submission" date="2017-09" db="EMBL/GenBank/DDBJ databases">
        <title>Depth-based differentiation of microbial function through sediment-hosted aquifers and enrichment of novel symbionts in the deep terrestrial subsurface.</title>
        <authorList>
            <person name="Probst A.J."/>
            <person name="Ladd B."/>
            <person name="Jarett J.K."/>
            <person name="Geller-Mcgrath D.E."/>
            <person name="Sieber C.M."/>
            <person name="Emerson J.B."/>
            <person name="Anantharaman K."/>
            <person name="Thomas B.C."/>
            <person name="Malmstrom R."/>
            <person name="Stieglmeier M."/>
            <person name="Klingl A."/>
            <person name="Woyke T."/>
            <person name="Ryan C.M."/>
            <person name="Banfield J.F."/>
        </authorList>
    </citation>
    <scope>NUCLEOTIDE SEQUENCE [LARGE SCALE GENOMIC DNA]</scope>
    <source>
        <strain evidence="2">CG23_combo_of_CG06-09_8_20_14_all_39_17</strain>
    </source>
</reference>
<dbReference type="Proteomes" id="UP000229976">
    <property type="component" value="Unassembled WGS sequence"/>
</dbReference>
<evidence type="ECO:0000313" key="2">
    <source>
        <dbReference type="EMBL" id="PIP22727.1"/>
    </source>
</evidence>
<evidence type="ECO:0000313" key="3">
    <source>
        <dbReference type="Proteomes" id="UP000229976"/>
    </source>
</evidence>
<comment type="caution">
    <text evidence="2">The sequence shown here is derived from an EMBL/GenBank/DDBJ whole genome shotgun (WGS) entry which is preliminary data.</text>
</comment>
<feature type="domain" description="Transposase IS200-like" evidence="1">
    <location>
        <begin position="9"/>
        <end position="151"/>
    </location>
</feature>
<dbReference type="GO" id="GO:0003677">
    <property type="term" value="F:DNA binding"/>
    <property type="evidence" value="ECO:0007669"/>
    <property type="project" value="InterPro"/>
</dbReference>
<dbReference type="Pfam" id="PF01797">
    <property type="entry name" value="Y1_Tnp"/>
    <property type="match status" value="1"/>
</dbReference>
<gene>
    <name evidence="2" type="ORF">COX37_02445</name>
</gene>
<name>A0A2G9YU21_9BACT</name>
<dbReference type="PANTHER" id="PTHR34322:SF2">
    <property type="entry name" value="TRANSPOSASE IS200-LIKE DOMAIN-CONTAINING PROTEIN"/>
    <property type="match status" value="1"/>
</dbReference>
<dbReference type="PANTHER" id="PTHR34322">
    <property type="entry name" value="TRANSPOSASE, Y1_TNP DOMAIN-CONTAINING"/>
    <property type="match status" value="1"/>
</dbReference>
<dbReference type="InterPro" id="IPR036515">
    <property type="entry name" value="Transposase_17_sf"/>
</dbReference>
<protein>
    <recommendedName>
        <fullName evidence="1">Transposase IS200-like domain-containing protein</fullName>
    </recommendedName>
</protein>
<evidence type="ECO:0000259" key="1">
    <source>
        <dbReference type="SMART" id="SM01321"/>
    </source>
</evidence>
<dbReference type="SMART" id="SM01321">
    <property type="entry name" value="Y1_Tnp"/>
    <property type="match status" value="1"/>
</dbReference>
<dbReference type="InterPro" id="IPR002686">
    <property type="entry name" value="Transposase_17"/>
</dbReference>
<sequence length="237" mass="27999">MPTKRPQFINGEIYHVIVRGIGGQKTFLEERDYLRYLLSLYKFNDKDPVLDRFYRREATPAIMTKAPKLEKPRDVLVEILSLSLMPNHIHLLLRQLQDNGIPLFIQKLGGYSTYFNKYHKRFGSLFQRPFKAIHIEDDDQLFIVTTYIHMNAIDLVEYDYKEKGISNPEKVIEFLKSHPWSSYPHYLGAENISWLIDKDFLNKVFGGPDGFKEFVEARVYNKAKLKDFLKESRVFLE</sequence>
<dbReference type="EMBL" id="PCRO01000031">
    <property type="protein sequence ID" value="PIP22727.1"/>
    <property type="molecule type" value="Genomic_DNA"/>
</dbReference>
<dbReference type="Gene3D" id="3.30.70.1290">
    <property type="entry name" value="Transposase IS200-like"/>
    <property type="match status" value="1"/>
</dbReference>
<accession>A0A2G9YU21</accession>
<dbReference type="AlphaFoldDB" id="A0A2G9YU21"/>
<dbReference type="GO" id="GO:0004803">
    <property type="term" value="F:transposase activity"/>
    <property type="evidence" value="ECO:0007669"/>
    <property type="project" value="InterPro"/>
</dbReference>
<proteinExistence type="predicted"/>
<dbReference type="GO" id="GO:0006313">
    <property type="term" value="P:DNA transposition"/>
    <property type="evidence" value="ECO:0007669"/>
    <property type="project" value="InterPro"/>
</dbReference>
<dbReference type="SUPFAM" id="SSF143422">
    <property type="entry name" value="Transposase IS200-like"/>
    <property type="match status" value="1"/>
</dbReference>
<organism evidence="2 3">
    <name type="scientific">Candidatus Nealsonbacteria bacterium CG23_combo_of_CG06-09_8_20_14_all_39_17</name>
    <dbReference type="NCBI Taxonomy" id="1974722"/>
    <lineage>
        <taxon>Bacteria</taxon>
        <taxon>Candidatus Nealsoniibacteriota</taxon>
    </lineage>
</organism>